<feature type="transmembrane region" description="Helical" evidence="1">
    <location>
        <begin position="53"/>
        <end position="72"/>
    </location>
</feature>
<feature type="transmembrane region" description="Helical" evidence="1">
    <location>
        <begin position="20"/>
        <end position="41"/>
    </location>
</feature>
<protein>
    <recommendedName>
        <fullName evidence="4">DUF3267 domain-containing protein</fullName>
    </recommendedName>
</protein>
<proteinExistence type="predicted"/>
<dbReference type="Proteomes" id="UP000361836">
    <property type="component" value="Unassembled WGS sequence"/>
</dbReference>
<dbReference type="EMBL" id="CABWIE010000030">
    <property type="protein sequence ID" value="VWL99539.1"/>
    <property type="molecule type" value="Genomic_DNA"/>
</dbReference>
<name>A0A5K1J977_9ACTN</name>
<evidence type="ECO:0000313" key="3">
    <source>
        <dbReference type="Proteomes" id="UP000361836"/>
    </source>
</evidence>
<accession>A0A5K1J977</accession>
<dbReference type="InterPro" id="IPR021683">
    <property type="entry name" value="DUF3267"/>
</dbReference>
<keyword evidence="3" id="KW-1185">Reference proteome</keyword>
<dbReference type="RefSeq" id="WP_152076837.1">
    <property type="nucleotide sequence ID" value="NZ_CAAKNU010000106.1"/>
</dbReference>
<keyword evidence="1" id="KW-0812">Transmembrane</keyword>
<evidence type="ECO:0000313" key="2">
    <source>
        <dbReference type="EMBL" id="VWL99539.1"/>
    </source>
</evidence>
<sequence length="189" mass="20391">MNEISNIHAFEDEDFLHACFVWGMVVVGVFAVCLVPVFMLLGGPVDLDAADAGGWTAVVGWMVGLAAVSAASFAVHELVHGVFFKLLAPAGARVTFGANRETAMIYACAEGVVYSRVRYMVICLAPTVVLTAAFALGFAFSGYPLLCYLAAGLHLSGCVGDWYYVRTILRERRIVACEDTSFGVRFFAR</sequence>
<evidence type="ECO:0000256" key="1">
    <source>
        <dbReference type="SAM" id="Phobius"/>
    </source>
</evidence>
<keyword evidence="1" id="KW-1133">Transmembrane helix</keyword>
<dbReference type="Pfam" id="PF11667">
    <property type="entry name" value="DUF3267"/>
    <property type="match status" value="1"/>
</dbReference>
<feature type="transmembrane region" description="Helical" evidence="1">
    <location>
        <begin position="117"/>
        <end position="137"/>
    </location>
</feature>
<feature type="transmembrane region" description="Helical" evidence="1">
    <location>
        <begin position="143"/>
        <end position="164"/>
    </location>
</feature>
<evidence type="ECO:0008006" key="4">
    <source>
        <dbReference type="Google" id="ProtNLM"/>
    </source>
</evidence>
<gene>
    <name evidence="2" type="ORF">KCJAJFAP_00689</name>
</gene>
<dbReference type="AlphaFoldDB" id="A0A5K1J977"/>
<keyword evidence="1" id="KW-0472">Membrane</keyword>
<reference evidence="2 3" key="1">
    <citation type="submission" date="2019-10" db="EMBL/GenBank/DDBJ databases">
        <authorList>
            <person name="Wolf R A."/>
        </authorList>
    </citation>
    <scope>NUCLEOTIDE SEQUENCE [LARGE SCALE GENOMIC DNA]</scope>
    <source>
        <strain evidence="2">Collinsella_aerofaciens_MC2</strain>
    </source>
</reference>
<organism evidence="2 3">
    <name type="scientific">Collinsella aerofaciens</name>
    <dbReference type="NCBI Taxonomy" id="74426"/>
    <lineage>
        <taxon>Bacteria</taxon>
        <taxon>Bacillati</taxon>
        <taxon>Actinomycetota</taxon>
        <taxon>Coriobacteriia</taxon>
        <taxon>Coriobacteriales</taxon>
        <taxon>Coriobacteriaceae</taxon>
        <taxon>Collinsella</taxon>
    </lineage>
</organism>